<keyword evidence="5" id="KW-1185">Reference proteome</keyword>
<dbReference type="InterPro" id="IPR000582">
    <property type="entry name" value="Acyl-CoA-binding_protein"/>
</dbReference>
<reference evidence="5" key="1">
    <citation type="submission" date="2023-01" db="EMBL/GenBank/DDBJ databases">
        <title>Key to firefly adult light organ development and bioluminescence: homeobox transcription factors regulate luciferase expression and transportation to peroxisome.</title>
        <authorList>
            <person name="Fu X."/>
        </authorList>
    </citation>
    <scope>NUCLEOTIDE SEQUENCE [LARGE SCALE GENOMIC DNA]</scope>
</reference>
<dbReference type="GO" id="GO:0000062">
    <property type="term" value="F:fatty-acyl-CoA binding"/>
    <property type="evidence" value="ECO:0007669"/>
    <property type="project" value="InterPro"/>
</dbReference>
<name>A0AAN7PT92_9COLE</name>
<comment type="caution">
    <text evidence="4">The sequence shown here is derived from an EMBL/GenBank/DDBJ whole genome shotgun (WGS) entry which is preliminary data.</text>
</comment>
<dbReference type="PROSITE" id="PS00880">
    <property type="entry name" value="ACB_1"/>
    <property type="match status" value="1"/>
</dbReference>
<dbReference type="PROSITE" id="PS51228">
    <property type="entry name" value="ACB_2"/>
    <property type="match status" value="1"/>
</dbReference>
<evidence type="ECO:0000256" key="2">
    <source>
        <dbReference type="ARBA" id="ARBA00023121"/>
    </source>
</evidence>
<evidence type="ECO:0000259" key="3">
    <source>
        <dbReference type="PROSITE" id="PS51228"/>
    </source>
</evidence>
<dbReference type="EMBL" id="JARPUR010000005">
    <property type="protein sequence ID" value="KAK4876424.1"/>
    <property type="molecule type" value="Genomic_DNA"/>
</dbReference>
<dbReference type="PANTHER" id="PTHR23310">
    <property type="entry name" value="ACYL-COA-BINDING PROTEIN, ACBP"/>
    <property type="match status" value="1"/>
</dbReference>
<accession>A0AAN7PT92</accession>
<dbReference type="GO" id="GO:0006631">
    <property type="term" value="P:fatty acid metabolic process"/>
    <property type="evidence" value="ECO:0007669"/>
    <property type="project" value="TreeGrafter"/>
</dbReference>
<feature type="domain" description="ACB" evidence="3">
    <location>
        <begin position="3"/>
        <end position="88"/>
    </location>
</feature>
<dbReference type="Proteomes" id="UP001353858">
    <property type="component" value="Unassembled WGS sequence"/>
</dbReference>
<evidence type="ECO:0000313" key="4">
    <source>
        <dbReference type="EMBL" id="KAK4876424.1"/>
    </source>
</evidence>
<keyword evidence="2" id="KW-0446">Lipid-binding</keyword>
<protein>
    <recommendedName>
        <fullName evidence="3">ACB domain-containing protein</fullName>
    </recommendedName>
</protein>
<dbReference type="GO" id="GO:0019915">
    <property type="term" value="P:lipid storage"/>
    <property type="evidence" value="ECO:0007669"/>
    <property type="project" value="UniProtKB-ARBA"/>
</dbReference>
<evidence type="ECO:0000313" key="5">
    <source>
        <dbReference type="Proteomes" id="UP001353858"/>
    </source>
</evidence>
<gene>
    <name evidence="4" type="ORF">RN001_012846</name>
</gene>
<dbReference type="FunFam" id="1.20.80.10:FF:000010">
    <property type="entry name" value="Acyl-CoA-binding domain-containing protein 5"/>
    <property type="match status" value="1"/>
</dbReference>
<dbReference type="AlphaFoldDB" id="A0AAN7PT92"/>
<dbReference type="Gene3D" id="1.20.80.10">
    <property type="match status" value="1"/>
</dbReference>
<dbReference type="PRINTS" id="PR00689">
    <property type="entry name" value="ACOABINDINGP"/>
</dbReference>
<sequence>MSLHENFLKAAEDVKKLKTSPSNEELLEIYALYKQATVGDNNTDRPGLLDMKGKAKWDAWTGKKGLEQDKAKELYIAKVQSLIADIGIN</sequence>
<dbReference type="InterPro" id="IPR035984">
    <property type="entry name" value="Acyl-CoA-binding_sf"/>
</dbReference>
<proteinExistence type="inferred from homology"/>
<evidence type="ECO:0000256" key="1">
    <source>
        <dbReference type="ARBA" id="ARBA00005567"/>
    </source>
</evidence>
<dbReference type="InterPro" id="IPR022408">
    <property type="entry name" value="Acyl-CoA-binding_prot_CS"/>
</dbReference>
<dbReference type="PANTHER" id="PTHR23310:SF62">
    <property type="entry name" value="ACYL-COA BINDING PROTEIN 1, ISOFORM A"/>
    <property type="match status" value="1"/>
</dbReference>
<dbReference type="SUPFAM" id="SSF47027">
    <property type="entry name" value="Acyl-CoA binding protein"/>
    <property type="match status" value="1"/>
</dbReference>
<dbReference type="Pfam" id="PF00887">
    <property type="entry name" value="ACBP"/>
    <property type="match status" value="1"/>
</dbReference>
<comment type="similarity">
    <text evidence="1">Belongs to the ACBP family.</text>
</comment>
<organism evidence="4 5">
    <name type="scientific">Aquatica leii</name>
    <dbReference type="NCBI Taxonomy" id="1421715"/>
    <lineage>
        <taxon>Eukaryota</taxon>
        <taxon>Metazoa</taxon>
        <taxon>Ecdysozoa</taxon>
        <taxon>Arthropoda</taxon>
        <taxon>Hexapoda</taxon>
        <taxon>Insecta</taxon>
        <taxon>Pterygota</taxon>
        <taxon>Neoptera</taxon>
        <taxon>Endopterygota</taxon>
        <taxon>Coleoptera</taxon>
        <taxon>Polyphaga</taxon>
        <taxon>Elateriformia</taxon>
        <taxon>Elateroidea</taxon>
        <taxon>Lampyridae</taxon>
        <taxon>Luciolinae</taxon>
        <taxon>Aquatica</taxon>
    </lineage>
</organism>
<dbReference type="InterPro" id="IPR014352">
    <property type="entry name" value="FERM/acyl-CoA-bd_prot_sf"/>
</dbReference>